<reference evidence="2" key="1">
    <citation type="submission" date="2020-11" db="EMBL/GenBank/DDBJ databases">
        <title>Sequencing the genomes of 1000 actinobacteria strains.</title>
        <authorList>
            <person name="Klenk H.-P."/>
        </authorList>
    </citation>
    <scope>NUCLEOTIDE SEQUENCE</scope>
    <source>
        <strain evidence="2">DSM 45632</strain>
    </source>
</reference>
<protein>
    <submittedName>
        <fullName evidence="2">HAD superfamily hydrolase (TIGR01450 family)</fullName>
    </submittedName>
</protein>
<evidence type="ECO:0000313" key="3">
    <source>
        <dbReference type="Proteomes" id="UP000658613"/>
    </source>
</evidence>
<comment type="caution">
    <text evidence="2">The sequence shown here is derived from an EMBL/GenBank/DDBJ whole genome shotgun (WGS) entry which is preliminary data.</text>
</comment>
<dbReference type="PANTHER" id="PTHR19288:SF95">
    <property type="entry name" value="D-GLYCEROL 3-PHOSPHATE PHOSPHATASE"/>
    <property type="match status" value="1"/>
</dbReference>
<evidence type="ECO:0000313" key="2">
    <source>
        <dbReference type="EMBL" id="MBG6121540.1"/>
    </source>
</evidence>
<keyword evidence="3" id="KW-1185">Reference proteome</keyword>
<gene>
    <name evidence="2" type="ORF">IW254_000509</name>
</gene>
<accession>A0A931E0T5</accession>
<dbReference type="InterPro" id="IPR036412">
    <property type="entry name" value="HAD-like_sf"/>
</dbReference>
<sequence>MTAPDSSRNSSPASSRSSLVAEYDALLLDLDGTVWAGHNPIPYAVEAINAAALPAMYVTNNASKGPEEVAGALRGIGLDVAAENVMTSAQAAVKLAEQYLQPGDPVYVVGAPSFKELVAGAGFRVVESADDKPIVVLHGHHPDNGWRTLAEAVLAINAGARYLASNLDSTLPTARGMALGNGSMVAAVTNATGVVPQAAGKPGPAMFEIAQQTLGSQRPLVVGDRLDTDIAGGVAAGMDTLHVLTGVSGPWALLNAPVSQRPTFIAENMTALSESAADLAPQPQGGFTASVNPASSGTTQRTVVLAGGDGDSTPIQALRTVLAAAWAEDTADGSGDPTPEFTVEAQSPSARKAVESWW</sequence>
<dbReference type="Gene3D" id="3.40.50.1000">
    <property type="entry name" value="HAD superfamily/HAD-like"/>
    <property type="match status" value="2"/>
</dbReference>
<dbReference type="EMBL" id="JADOUE010000001">
    <property type="protein sequence ID" value="MBG6121540.1"/>
    <property type="molecule type" value="Genomic_DNA"/>
</dbReference>
<dbReference type="GO" id="GO:0005737">
    <property type="term" value="C:cytoplasm"/>
    <property type="evidence" value="ECO:0007669"/>
    <property type="project" value="TreeGrafter"/>
</dbReference>
<dbReference type="SUPFAM" id="SSF56784">
    <property type="entry name" value="HAD-like"/>
    <property type="match status" value="1"/>
</dbReference>
<feature type="region of interest" description="Disordered" evidence="1">
    <location>
        <begin position="329"/>
        <end position="358"/>
    </location>
</feature>
<dbReference type="PANTHER" id="PTHR19288">
    <property type="entry name" value="4-NITROPHENYLPHOSPHATASE-RELATED"/>
    <property type="match status" value="1"/>
</dbReference>
<dbReference type="Proteomes" id="UP000658613">
    <property type="component" value="Unassembled WGS sequence"/>
</dbReference>
<dbReference type="GO" id="GO:0016791">
    <property type="term" value="F:phosphatase activity"/>
    <property type="evidence" value="ECO:0007669"/>
    <property type="project" value="TreeGrafter"/>
</dbReference>
<dbReference type="NCBIfam" id="TIGR01460">
    <property type="entry name" value="HAD-SF-IIA"/>
    <property type="match status" value="1"/>
</dbReference>
<dbReference type="Pfam" id="PF13344">
    <property type="entry name" value="Hydrolase_6"/>
    <property type="match status" value="1"/>
</dbReference>
<organism evidence="2 3">
    <name type="scientific">Corynebacterium aquatimens</name>
    <dbReference type="NCBI Taxonomy" id="1190508"/>
    <lineage>
        <taxon>Bacteria</taxon>
        <taxon>Bacillati</taxon>
        <taxon>Actinomycetota</taxon>
        <taxon>Actinomycetes</taxon>
        <taxon>Mycobacteriales</taxon>
        <taxon>Corynebacteriaceae</taxon>
        <taxon>Corynebacterium</taxon>
    </lineage>
</organism>
<keyword evidence="2" id="KW-0378">Hydrolase</keyword>
<dbReference type="Pfam" id="PF13242">
    <property type="entry name" value="Hydrolase_like"/>
    <property type="match status" value="1"/>
</dbReference>
<dbReference type="InterPro" id="IPR023214">
    <property type="entry name" value="HAD_sf"/>
</dbReference>
<evidence type="ECO:0000256" key="1">
    <source>
        <dbReference type="SAM" id="MobiDB-lite"/>
    </source>
</evidence>
<dbReference type="AlphaFoldDB" id="A0A931E0T5"/>
<proteinExistence type="predicted"/>
<name>A0A931E0T5_9CORY</name>
<dbReference type="RefSeq" id="WP_196824075.1">
    <property type="nucleotide sequence ID" value="NZ_CP046980.1"/>
</dbReference>
<dbReference type="InterPro" id="IPR006357">
    <property type="entry name" value="HAD-SF_hydro_IIA"/>
</dbReference>